<dbReference type="PANTHER" id="PTHR30007:SF0">
    <property type="entry name" value="TRANSPOSASE"/>
    <property type="match status" value="1"/>
</dbReference>
<dbReference type="OrthoDB" id="32553at2"/>
<sequence length="89" mass="10255">MAWTELTRRQHDRKGDKYASDMKDAEWALIAPSMSPPKTTGRPRTTCLRDVVDALLYIATTGCQWRMLPNDFPPVSTVRGYFYAWRDDG</sequence>
<dbReference type="EMBL" id="FOTF01000016">
    <property type="protein sequence ID" value="SFL37101.1"/>
    <property type="molecule type" value="Genomic_DNA"/>
</dbReference>
<evidence type="ECO:0000259" key="1">
    <source>
        <dbReference type="Pfam" id="PF13340"/>
    </source>
</evidence>
<dbReference type="AlphaFoldDB" id="A0A1I4H6U1"/>
<protein>
    <submittedName>
        <fullName evidence="2">Putative transposase of IS4/5 family</fullName>
    </submittedName>
</protein>
<feature type="domain" description="Insertion element IS402-like" evidence="1">
    <location>
        <begin position="22"/>
        <end position="89"/>
    </location>
</feature>
<dbReference type="Pfam" id="PF13340">
    <property type="entry name" value="DUF4096"/>
    <property type="match status" value="1"/>
</dbReference>
<evidence type="ECO:0000313" key="3">
    <source>
        <dbReference type="Proteomes" id="UP000199550"/>
    </source>
</evidence>
<reference evidence="2 3" key="1">
    <citation type="submission" date="2016-10" db="EMBL/GenBank/DDBJ databases">
        <authorList>
            <person name="de Groot N.N."/>
        </authorList>
    </citation>
    <scope>NUCLEOTIDE SEQUENCE [LARGE SCALE GENOMIC DNA]</scope>
    <source>
        <strain evidence="2 3">DSM 16199</strain>
    </source>
</reference>
<dbReference type="STRING" id="195913.SAMN04488004_1161"/>
<dbReference type="Proteomes" id="UP000199550">
    <property type="component" value="Unassembled WGS sequence"/>
</dbReference>
<name>A0A1I4H6U1_9RHOB</name>
<dbReference type="PANTHER" id="PTHR30007">
    <property type="entry name" value="PHP DOMAIN PROTEIN"/>
    <property type="match status" value="1"/>
</dbReference>
<organism evidence="2 3">
    <name type="scientific">Loktanella salsilacus</name>
    <dbReference type="NCBI Taxonomy" id="195913"/>
    <lineage>
        <taxon>Bacteria</taxon>
        <taxon>Pseudomonadati</taxon>
        <taxon>Pseudomonadota</taxon>
        <taxon>Alphaproteobacteria</taxon>
        <taxon>Rhodobacterales</taxon>
        <taxon>Roseobacteraceae</taxon>
        <taxon>Loktanella</taxon>
    </lineage>
</organism>
<accession>A0A1I4H6U1</accession>
<proteinExistence type="predicted"/>
<dbReference type="RefSeq" id="WP_139222633.1">
    <property type="nucleotide sequence ID" value="NZ_FOTF01000016.1"/>
</dbReference>
<evidence type="ECO:0000313" key="2">
    <source>
        <dbReference type="EMBL" id="SFL37101.1"/>
    </source>
</evidence>
<feature type="non-terminal residue" evidence="2">
    <location>
        <position position="89"/>
    </location>
</feature>
<gene>
    <name evidence="2" type="ORF">SAMN04488004_1161</name>
</gene>
<dbReference type="InterPro" id="IPR025161">
    <property type="entry name" value="IS402-like_dom"/>
</dbReference>
<keyword evidence="3" id="KW-1185">Reference proteome</keyword>